<feature type="domain" description="TonB-dependent receptor plug" evidence="12">
    <location>
        <begin position="118"/>
        <end position="233"/>
    </location>
</feature>
<evidence type="ECO:0000256" key="8">
    <source>
        <dbReference type="PROSITE-ProRule" id="PRU01360"/>
    </source>
</evidence>
<evidence type="ECO:0000256" key="5">
    <source>
        <dbReference type="ARBA" id="ARBA00023077"/>
    </source>
</evidence>
<dbReference type="Gene3D" id="2.170.130.10">
    <property type="entry name" value="TonB-dependent receptor, plug domain"/>
    <property type="match status" value="1"/>
</dbReference>
<evidence type="ECO:0000259" key="11">
    <source>
        <dbReference type="Pfam" id="PF00593"/>
    </source>
</evidence>
<comment type="similarity">
    <text evidence="8 9">Belongs to the TonB-dependent receptor family.</text>
</comment>
<dbReference type="InterPro" id="IPR036942">
    <property type="entry name" value="Beta-barrel_TonB_sf"/>
</dbReference>
<dbReference type="EMBL" id="CP012801">
    <property type="protein sequence ID" value="ALJ58552.1"/>
    <property type="molecule type" value="Genomic_DNA"/>
</dbReference>
<dbReference type="PATRIC" id="fig|246787.4.peg.1330"/>
<feature type="signal peptide" evidence="10">
    <location>
        <begin position="1"/>
        <end position="27"/>
    </location>
</feature>
<dbReference type="GO" id="GO:0009279">
    <property type="term" value="C:cell outer membrane"/>
    <property type="evidence" value="ECO:0007669"/>
    <property type="project" value="UniProtKB-SubCell"/>
</dbReference>
<evidence type="ECO:0000259" key="12">
    <source>
        <dbReference type="Pfam" id="PF07715"/>
    </source>
</evidence>
<dbReference type="Gene3D" id="2.40.170.20">
    <property type="entry name" value="TonB-dependent receptor, beta-barrel domain"/>
    <property type="match status" value="1"/>
</dbReference>
<dbReference type="SUPFAM" id="SSF49464">
    <property type="entry name" value="Carboxypeptidase regulatory domain-like"/>
    <property type="match status" value="1"/>
</dbReference>
<comment type="subcellular location">
    <subcellularLocation>
        <location evidence="1 8">Cell outer membrane</location>
        <topology evidence="1 8">Multi-pass membrane protein</topology>
    </subcellularLocation>
</comment>
<keyword evidence="6 8" id="KW-0472">Membrane</keyword>
<dbReference type="Proteomes" id="UP000061809">
    <property type="component" value="Chromosome"/>
</dbReference>
<gene>
    <name evidence="13" type="ORF">BcellWH2_01291</name>
</gene>
<sequence length="1031" mass="114723">MKQVNLRIYRMILPLLMGLFLSVSVYAQNITVKGHVKDAMGEVIGANVVEKGNTSNGTITDLDGNFTLSVPKGATLVVSFIGYQTQEVAAAPSVIITLKDDAELLSEVVVIGYGRAKKNDLTGSVTAIKPDEMNKGLQVSAQDMITGKIAGVNVQNSGGEPGGGASIRIRGGSSLNASNDPLIVIDGLAMDNYGMQGMSNPLNLVNPNDIESFTVLKDASATAIYGSRASNGVIIITTKKGRKNMKPTISYNGNVSVSTVTNKLDVLSANEFMNFIKNKSGLEGADWEASDYYKNMGYWSAYNADGTPAGGAQHLFADTDWQDEIYRTAIATDHNITLTGAYKNLPYRVSLGYTKQQGILKTSDFERYTASVSLNPTFLNDHLTVNFNAKGMYSNTTYANTSAIGAASEMDPTKPVMIDSEFYNKNFGGYFQYSSPVDRGDDEWKYSINSLSTRNPMAYLNTTSDKGKGKELTGNIELDYKIHGLEDLHLHVNAGMDLKSGKSDKYYSRYNYDNYYYGSQGWNTQDTYNLSLNMYAQYTKDFGKNHHFDVMGGYEWQHFHKETDYYYYGTYPDTNKEHPGEIKDPSENTLYKTENYLVSFFGRLNYSLMDRYLLTVTLRNDGSSRFHKDNRWGLFPSVAAAWKINEEAFLKDSKVVSDLKLRLGWGKTGQQEGIGDYTYFASYTTNGLGAYYPIVGNGMTYRPDAYNAALTWEKTTTYNAGIDLSLLNDRFTVNLDYYYRKTTDLINTVAVAAGSNFKNKVTSNIGELHNQGVELSFTYRPIQTKDWRWELGYNITYNDNKIDKLLASDDADYKILHGGLAVGDSGSDGIKAWAVGHPVSAFYTYQQVYDQNGQPIEGQFVDRNGDGTINSADRYFYKKADADVIMGMTSKLIYKNWDFGFSLRASLGNYAYNGVEAGRSNISVERLFNGNTWHNVTNMAMAKDWSYISTEDALSDYFIQNASFLKCDNITLGYSFEKLFGMKISGRAYLTAQNVFTISKYKGIDPEINGGYDGNIYPRPFTGVFGVSLNF</sequence>
<feature type="chain" id="PRO_5006047855" evidence="10">
    <location>
        <begin position="28"/>
        <end position="1031"/>
    </location>
</feature>
<evidence type="ECO:0000313" key="13">
    <source>
        <dbReference type="EMBL" id="ALJ58552.1"/>
    </source>
</evidence>
<keyword evidence="5 9" id="KW-0798">TonB box</keyword>
<organism evidence="13 14">
    <name type="scientific">Bacteroides cellulosilyticus</name>
    <dbReference type="NCBI Taxonomy" id="246787"/>
    <lineage>
        <taxon>Bacteria</taxon>
        <taxon>Pseudomonadati</taxon>
        <taxon>Bacteroidota</taxon>
        <taxon>Bacteroidia</taxon>
        <taxon>Bacteroidales</taxon>
        <taxon>Bacteroidaceae</taxon>
        <taxon>Bacteroides</taxon>
    </lineage>
</organism>
<dbReference type="Pfam" id="PF07715">
    <property type="entry name" value="Plug"/>
    <property type="match status" value="1"/>
</dbReference>
<dbReference type="NCBIfam" id="TIGR04056">
    <property type="entry name" value="OMP_RagA_SusC"/>
    <property type="match status" value="1"/>
</dbReference>
<evidence type="ECO:0000256" key="7">
    <source>
        <dbReference type="ARBA" id="ARBA00023237"/>
    </source>
</evidence>
<dbReference type="InterPro" id="IPR012910">
    <property type="entry name" value="Plug_dom"/>
</dbReference>
<feature type="domain" description="TonB-dependent receptor-like beta-barrel" evidence="11">
    <location>
        <begin position="423"/>
        <end position="809"/>
    </location>
</feature>
<dbReference type="InterPro" id="IPR008969">
    <property type="entry name" value="CarboxyPept-like_regulatory"/>
</dbReference>
<name>A0A0P0GMY9_9BACE</name>
<dbReference type="RefSeq" id="WP_029428320.1">
    <property type="nucleotide sequence ID" value="NZ_CP012801.1"/>
</dbReference>
<keyword evidence="4 8" id="KW-0812">Transmembrane</keyword>
<evidence type="ECO:0000256" key="9">
    <source>
        <dbReference type="RuleBase" id="RU003357"/>
    </source>
</evidence>
<dbReference type="InterPro" id="IPR039426">
    <property type="entry name" value="TonB-dep_rcpt-like"/>
</dbReference>
<keyword evidence="2 8" id="KW-0813">Transport</keyword>
<evidence type="ECO:0000256" key="10">
    <source>
        <dbReference type="SAM" id="SignalP"/>
    </source>
</evidence>
<evidence type="ECO:0000256" key="3">
    <source>
        <dbReference type="ARBA" id="ARBA00022452"/>
    </source>
</evidence>
<dbReference type="PROSITE" id="PS52016">
    <property type="entry name" value="TONB_DEPENDENT_REC_3"/>
    <property type="match status" value="1"/>
</dbReference>
<dbReference type="AlphaFoldDB" id="A0A0P0GMY9"/>
<accession>A0A0P0GMY9</accession>
<evidence type="ECO:0000256" key="6">
    <source>
        <dbReference type="ARBA" id="ARBA00023136"/>
    </source>
</evidence>
<dbReference type="Gene3D" id="2.60.40.1120">
    <property type="entry name" value="Carboxypeptidase-like, regulatory domain"/>
    <property type="match status" value="1"/>
</dbReference>
<evidence type="ECO:0000313" key="14">
    <source>
        <dbReference type="Proteomes" id="UP000061809"/>
    </source>
</evidence>
<dbReference type="Pfam" id="PF13715">
    <property type="entry name" value="CarbopepD_reg_2"/>
    <property type="match status" value="1"/>
</dbReference>
<dbReference type="SUPFAM" id="SSF56935">
    <property type="entry name" value="Porins"/>
    <property type="match status" value="1"/>
</dbReference>
<dbReference type="InterPro" id="IPR023997">
    <property type="entry name" value="TonB-dep_OMP_SusC/RagA_CS"/>
</dbReference>
<evidence type="ECO:0000256" key="1">
    <source>
        <dbReference type="ARBA" id="ARBA00004571"/>
    </source>
</evidence>
<evidence type="ECO:0000256" key="2">
    <source>
        <dbReference type="ARBA" id="ARBA00022448"/>
    </source>
</evidence>
<protein>
    <submittedName>
        <fullName evidence="13">TonB dependent receptor</fullName>
    </submittedName>
</protein>
<proteinExistence type="inferred from homology"/>
<dbReference type="NCBIfam" id="TIGR04057">
    <property type="entry name" value="SusC_RagA_signa"/>
    <property type="match status" value="1"/>
</dbReference>
<dbReference type="KEGG" id="bcel:BcellWH2_01291"/>
<dbReference type="Pfam" id="PF00593">
    <property type="entry name" value="TonB_dep_Rec_b-barrel"/>
    <property type="match status" value="1"/>
</dbReference>
<keyword evidence="3 8" id="KW-1134">Transmembrane beta strand</keyword>
<dbReference type="FunFam" id="2.170.130.10:FF:000008">
    <property type="entry name" value="SusC/RagA family TonB-linked outer membrane protein"/>
    <property type="match status" value="1"/>
</dbReference>
<reference evidence="13 14" key="1">
    <citation type="journal article" date="2015" name="Science">
        <title>Genetic determinants of in vivo fitness and diet responsiveness in multiple human gut Bacteroides.</title>
        <authorList>
            <person name="Wu M."/>
            <person name="McNulty N.P."/>
            <person name="Rodionov D.A."/>
            <person name="Khoroshkin M.S."/>
            <person name="Griffin N.W."/>
            <person name="Cheng J."/>
            <person name="Latreille P."/>
            <person name="Kerstetter R.A."/>
            <person name="Terrapon N."/>
            <person name="Henrissat B."/>
            <person name="Osterman A.L."/>
            <person name="Gordon J.I."/>
        </authorList>
    </citation>
    <scope>NUCLEOTIDE SEQUENCE [LARGE SCALE GENOMIC DNA]</scope>
    <source>
        <strain evidence="13 14">WH2</strain>
    </source>
</reference>
<dbReference type="InterPro" id="IPR000531">
    <property type="entry name" value="Beta-barrel_TonB"/>
</dbReference>
<keyword evidence="7 8" id="KW-0998">Cell outer membrane</keyword>
<dbReference type="InterPro" id="IPR023996">
    <property type="entry name" value="TonB-dep_OMP_SusC/RagA"/>
</dbReference>
<evidence type="ECO:0000256" key="4">
    <source>
        <dbReference type="ARBA" id="ARBA00022692"/>
    </source>
</evidence>
<keyword evidence="10" id="KW-0732">Signal</keyword>
<dbReference type="InterPro" id="IPR037066">
    <property type="entry name" value="Plug_dom_sf"/>
</dbReference>
<keyword evidence="13" id="KW-0675">Receptor</keyword>